<dbReference type="InterPro" id="IPR011009">
    <property type="entry name" value="Kinase-like_dom_sf"/>
</dbReference>
<feature type="domain" description="CHK kinase-like" evidence="1">
    <location>
        <begin position="131"/>
        <end position="333"/>
    </location>
</feature>
<comment type="caution">
    <text evidence="2">The sequence shown here is derived from an EMBL/GenBank/DDBJ whole genome shotgun (WGS) entry which is preliminary data.</text>
</comment>
<dbReference type="InterPro" id="IPR004119">
    <property type="entry name" value="EcKL"/>
</dbReference>
<dbReference type="Proteomes" id="UP001233999">
    <property type="component" value="Unassembled WGS sequence"/>
</dbReference>
<dbReference type="Gene3D" id="3.90.1200.10">
    <property type="match status" value="1"/>
</dbReference>
<organism evidence="2 3">
    <name type="scientific">Diploptera punctata</name>
    <name type="common">Pacific beetle cockroach</name>
    <dbReference type="NCBI Taxonomy" id="6984"/>
    <lineage>
        <taxon>Eukaryota</taxon>
        <taxon>Metazoa</taxon>
        <taxon>Ecdysozoa</taxon>
        <taxon>Arthropoda</taxon>
        <taxon>Hexapoda</taxon>
        <taxon>Insecta</taxon>
        <taxon>Pterygota</taxon>
        <taxon>Neoptera</taxon>
        <taxon>Polyneoptera</taxon>
        <taxon>Dictyoptera</taxon>
        <taxon>Blattodea</taxon>
        <taxon>Blaberoidea</taxon>
        <taxon>Blaberidae</taxon>
        <taxon>Diplopterinae</taxon>
        <taxon>Diploptera</taxon>
    </lineage>
</organism>
<name>A0AAD8AFF0_DIPPU</name>
<reference evidence="2" key="1">
    <citation type="journal article" date="2023" name="IScience">
        <title>Live-bearing cockroach genome reveals convergent evolutionary mechanisms linked to viviparity in insects and beyond.</title>
        <authorList>
            <person name="Fouks B."/>
            <person name="Harrison M.C."/>
            <person name="Mikhailova A.A."/>
            <person name="Marchal E."/>
            <person name="English S."/>
            <person name="Carruthers M."/>
            <person name="Jennings E.C."/>
            <person name="Chiamaka E.L."/>
            <person name="Frigard R.A."/>
            <person name="Pippel M."/>
            <person name="Attardo G.M."/>
            <person name="Benoit J.B."/>
            <person name="Bornberg-Bauer E."/>
            <person name="Tobe S.S."/>
        </authorList>
    </citation>
    <scope>NUCLEOTIDE SEQUENCE</scope>
    <source>
        <strain evidence="2">Stay&amp;Tobe</strain>
    </source>
</reference>
<feature type="non-terminal residue" evidence="2">
    <location>
        <position position="414"/>
    </location>
</feature>
<keyword evidence="3" id="KW-1185">Reference proteome</keyword>
<evidence type="ECO:0000313" key="2">
    <source>
        <dbReference type="EMBL" id="KAJ9598055.1"/>
    </source>
</evidence>
<evidence type="ECO:0000259" key="1">
    <source>
        <dbReference type="SMART" id="SM00587"/>
    </source>
</evidence>
<accession>A0AAD8AFF0</accession>
<sequence>DEEFKVPSWLNCKFLSEILSKEDLEIRVTEFDVKPAVDKGDNYLSTLYRVVVKCTVNKETNEIETFNLIIKTLPEGEMVQKILQQLKGFEKEFHIYEVVFPALNLLLTKSVKGEFQQFSPKFVSCTNENIIVMEDLKQHGYKMAVRHVGLDLNHCKTALKMLARFHATSYAVHKSDPSSMDIFVEEMYKDTEENRKHMQPYFNSNLSSLASKVETWEGYERFASKLRQLIPCAMDKMVEAVTPKKDSFNVLNHGDFWVNNMLFHYNPDTDEVDDVSGKVEDVRLLDFQLSRYSSPALDLQYFMCNCPNDEVRFQHRDSLLEEYYSELADYCKSMGLESELISFKQLKEEFEEKNFFGLITACTVLRLMLAEKEDVPDLKNVTEDNFEDINTNFAKNTISRKKYREIFQKVLLNH</sequence>
<reference evidence="2" key="2">
    <citation type="submission" date="2023-05" db="EMBL/GenBank/DDBJ databases">
        <authorList>
            <person name="Fouks B."/>
        </authorList>
    </citation>
    <scope>NUCLEOTIDE SEQUENCE</scope>
    <source>
        <strain evidence="2">Stay&amp;Tobe</strain>
        <tissue evidence="2">Testes</tissue>
    </source>
</reference>
<dbReference type="InterPro" id="IPR015897">
    <property type="entry name" value="CHK_kinase-like"/>
</dbReference>
<dbReference type="Pfam" id="PF02958">
    <property type="entry name" value="EcKL"/>
    <property type="match status" value="1"/>
</dbReference>
<dbReference type="PANTHER" id="PTHR11012:SF56">
    <property type="entry name" value="CHK KINASE-LIKE DOMAIN-CONTAINING PROTEIN-RELATED"/>
    <property type="match status" value="1"/>
</dbReference>
<gene>
    <name evidence="2" type="ORF">L9F63_026838</name>
</gene>
<evidence type="ECO:0000313" key="3">
    <source>
        <dbReference type="Proteomes" id="UP001233999"/>
    </source>
</evidence>
<dbReference type="PANTHER" id="PTHR11012">
    <property type="entry name" value="PROTEIN KINASE-LIKE DOMAIN-CONTAINING"/>
    <property type="match status" value="1"/>
</dbReference>
<dbReference type="SUPFAM" id="SSF56112">
    <property type="entry name" value="Protein kinase-like (PK-like)"/>
    <property type="match status" value="1"/>
</dbReference>
<proteinExistence type="predicted"/>
<feature type="non-terminal residue" evidence="2">
    <location>
        <position position="1"/>
    </location>
</feature>
<dbReference type="AlphaFoldDB" id="A0AAD8AFF0"/>
<protein>
    <recommendedName>
        <fullName evidence="1">CHK kinase-like domain-containing protein</fullName>
    </recommendedName>
</protein>
<dbReference type="SMART" id="SM00587">
    <property type="entry name" value="CHK"/>
    <property type="match status" value="1"/>
</dbReference>
<dbReference type="EMBL" id="JASPKZ010001438">
    <property type="protein sequence ID" value="KAJ9598055.1"/>
    <property type="molecule type" value="Genomic_DNA"/>
</dbReference>